<evidence type="ECO:0000256" key="9">
    <source>
        <dbReference type="ARBA" id="ARBA00023136"/>
    </source>
</evidence>
<keyword evidence="14" id="KW-1185">Reference proteome</keyword>
<evidence type="ECO:0000256" key="7">
    <source>
        <dbReference type="ARBA" id="ARBA00023065"/>
    </source>
</evidence>
<evidence type="ECO:0000256" key="3">
    <source>
        <dbReference type="ARBA" id="ARBA00022448"/>
    </source>
</evidence>
<evidence type="ECO:0000259" key="12">
    <source>
        <dbReference type="Pfam" id="PF13609"/>
    </source>
</evidence>
<sequence length="391" mass="40997">MKKQNWMLAGAVAAVCVTAATGAHAQSGLQTTLYGVADAQFEYIDATGGAVPAQDRPGRFRLSNVSSELGVKASLPLGRGMTGLAQYTTGISVDNAGSANGGMFGSAKDVFVGIAFDGIGTLKLGRMTAAARWISSAADFSPMAAGLQDDMGMLTGNSGQSVTAPQFNVRFDNTLGFESASFHGLSARAYFSANENKSAAGTATSPHLDDKSYSLGLQYVTGPLDLRLAYEVRNDKGTLNGSTDRNTRDKDFRFGARYTLATGTIVALGYDRMRMTDPNATGTLKTRLSKNGMLVGAKHAFGDHVVYGGYGVGSDVRCSYGNGTACNGADTGARNAVIAYQFLINKQMMWETFAAIVKNEARGKYDYDSGGIGINTGATSRAVGSGLRYAF</sequence>
<comment type="caution">
    <text evidence="13">The sequence shown here is derived from an EMBL/GenBank/DDBJ whole genome shotgun (WGS) entry which is preliminary data.</text>
</comment>
<dbReference type="GO" id="GO:0006811">
    <property type="term" value="P:monoatomic ion transport"/>
    <property type="evidence" value="ECO:0007669"/>
    <property type="project" value="UniProtKB-KW"/>
</dbReference>
<dbReference type="GO" id="GO:0046930">
    <property type="term" value="C:pore complex"/>
    <property type="evidence" value="ECO:0007669"/>
    <property type="project" value="UniProtKB-KW"/>
</dbReference>
<evidence type="ECO:0000256" key="1">
    <source>
        <dbReference type="ARBA" id="ARBA00004571"/>
    </source>
</evidence>
<dbReference type="InterPro" id="IPR023614">
    <property type="entry name" value="Porin_dom_sf"/>
</dbReference>
<evidence type="ECO:0000256" key="4">
    <source>
        <dbReference type="ARBA" id="ARBA00022452"/>
    </source>
</evidence>
<keyword evidence="7" id="KW-0406">Ion transport</keyword>
<evidence type="ECO:0000256" key="5">
    <source>
        <dbReference type="ARBA" id="ARBA00022692"/>
    </source>
</evidence>
<dbReference type="AlphaFoldDB" id="A0A7X2ITX1"/>
<name>A0A7X2ITX1_9BURK</name>
<comment type="subunit">
    <text evidence="2">Homotrimer.</text>
</comment>
<keyword evidence="4" id="KW-1134">Transmembrane beta strand</keyword>
<evidence type="ECO:0000256" key="6">
    <source>
        <dbReference type="ARBA" id="ARBA00022729"/>
    </source>
</evidence>
<dbReference type="Gene3D" id="2.40.160.10">
    <property type="entry name" value="Porin"/>
    <property type="match status" value="1"/>
</dbReference>
<dbReference type="EMBL" id="WKJJ01000022">
    <property type="protein sequence ID" value="MRV75682.1"/>
    <property type="molecule type" value="Genomic_DNA"/>
</dbReference>
<reference evidence="13 14" key="1">
    <citation type="submission" date="2019-11" db="EMBL/GenBank/DDBJ databases">
        <title>Novel species isolated from a subtropical stream in China.</title>
        <authorList>
            <person name="Lu H."/>
        </authorList>
    </citation>
    <scope>NUCLEOTIDE SEQUENCE [LARGE SCALE GENOMIC DNA]</scope>
    <source>
        <strain evidence="13 14">FT92W</strain>
    </source>
</reference>
<evidence type="ECO:0000256" key="10">
    <source>
        <dbReference type="ARBA" id="ARBA00023237"/>
    </source>
</evidence>
<dbReference type="Proteomes" id="UP000446768">
    <property type="component" value="Unassembled WGS sequence"/>
</dbReference>
<dbReference type="RefSeq" id="WP_154380459.1">
    <property type="nucleotide sequence ID" value="NZ_WKJJ01000022.1"/>
</dbReference>
<dbReference type="CDD" id="cd00342">
    <property type="entry name" value="gram_neg_porins"/>
    <property type="match status" value="1"/>
</dbReference>
<feature type="domain" description="Porin" evidence="12">
    <location>
        <begin position="11"/>
        <end position="360"/>
    </location>
</feature>
<proteinExistence type="predicted"/>
<dbReference type="PANTHER" id="PTHR34501">
    <property type="entry name" value="PROTEIN YDDL-RELATED"/>
    <property type="match status" value="1"/>
</dbReference>
<evidence type="ECO:0000256" key="2">
    <source>
        <dbReference type="ARBA" id="ARBA00011233"/>
    </source>
</evidence>
<keyword evidence="3" id="KW-0813">Transport</keyword>
<protein>
    <submittedName>
        <fullName evidence="13">Porin</fullName>
    </submittedName>
</protein>
<dbReference type="GO" id="GO:0015288">
    <property type="term" value="F:porin activity"/>
    <property type="evidence" value="ECO:0007669"/>
    <property type="project" value="UniProtKB-KW"/>
</dbReference>
<dbReference type="PANTHER" id="PTHR34501:SF9">
    <property type="entry name" value="MAJOR OUTER MEMBRANE PROTEIN P.IA"/>
    <property type="match status" value="1"/>
</dbReference>
<keyword evidence="10" id="KW-0998">Cell outer membrane</keyword>
<feature type="signal peptide" evidence="11">
    <location>
        <begin position="1"/>
        <end position="25"/>
    </location>
</feature>
<evidence type="ECO:0000313" key="14">
    <source>
        <dbReference type="Proteomes" id="UP000446768"/>
    </source>
</evidence>
<accession>A0A7X2ITX1</accession>
<evidence type="ECO:0000256" key="11">
    <source>
        <dbReference type="SAM" id="SignalP"/>
    </source>
</evidence>
<dbReference type="InterPro" id="IPR033900">
    <property type="entry name" value="Gram_neg_porin_domain"/>
</dbReference>
<feature type="chain" id="PRO_5031099011" evidence="11">
    <location>
        <begin position="26"/>
        <end position="391"/>
    </location>
</feature>
<keyword evidence="9" id="KW-0472">Membrane</keyword>
<comment type="subcellular location">
    <subcellularLocation>
        <location evidence="1">Cell outer membrane</location>
        <topology evidence="1">Multi-pass membrane protein</topology>
    </subcellularLocation>
</comment>
<gene>
    <name evidence="13" type="ORF">GJ700_28590</name>
</gene>
<evidence type="ECO:0000313" key="13">
    <source>
        <dbReference type="EMBL" id="MRV75682.1"/>
    </source>
</evidence>
<dbReference type="GO" id="GO:0009279">
    <property type="term" value="C:cell outer membrane"/>
    <property type="evidence" value="ECO:0007669"/>
    <property type="project" value="UniProtKB-SubCell"/>
</dbReference>
<keyword evidence="5" id="KW-0812">Transmembrane</keyword>
<keyword evidence="8" id="KW-0626">Porin</keyword>
<dbReference type="Pfam" id="PF13609">
    <property type="entry name" value="Porin_4"/>
    <property type="match status" value="1"/>
</dbReference>
<evidence type="ECO:0000256" key="8">
    <source>
        <dbReference type="ARBA" id="ARBA00023114"/>
    </source>
</evidence>
<dbReference type="InterPro" id="IPR050298">
    <property type="entry name" value="Gram-neg_bact_OMP"/>
</dbReference>
<dbReference type="SUPFAM" id="SSF56935">
    <property type="entry name" value="Porins"/>
    <property type="match status" value="1"/>
</dbReference>
<keyword evidence="6 11" id="KW-0732">Signal</keyword>
<organism evidence="13 14">
    <name type="scientific">Pseudoduganella rivuli</name>
    <dbReference type="NCBI Taxonomy" id="2666085"/>
    <lineage>
        <taxon>Bacteria</taxon>
        <taxon>Pseudomonadati</taxon>
        <taxon>Pseudomonadota</taxon>
        <taxon>Betaproteobacteria</taxon>
        <taxon>Burkholderiales</taxon>
        <taxon>Oxalobacteraceae</taxon>
        <taxon>Telluria group</taxon>
        <taxon>Pseudoduganella</taxon>
    </lineage>
</organism>